<dbReference type="InterPro" id="IPR002035">
    <property type="entry name" value="VWF_A"/>
</dbReference>
<evidence type="ECO:0000313" key="5">
    <source>
        <dbReference type="EMBL" id="KAG6605557.1"/>
    </source>
</evidence>
<dbReference type="GO" id="GO:0008270">
    <property type="term" value="F:zinc ion binding"/>
    <property type="evidence" value="ECO:0007669"/>
    <property type="project" value="UniProtKB-KW"/>
</dbReference>
<dbReference type="Pfam" id="PF03725">
    <property type="entry name" value="RNase_PH_C"/>
    <property type="match status" value="1"/>
</dbReference>
<protein>
    <submittedName>
        <fullName evidence="5">Exosome complex component RRP41-like protein</fullName>
    </submittedName>
</protein>
<dbReference type="InterPro" id="IPR001247">
    <property type="entry name" value="ExoRNase_PH_dom1"/>
</dbReference>
<dbReference type="AlphaFoldDB" id="A0AAV6P0B4"/>
<accession>A0AAV6P0B4</accession>
<feature type="compositionally biased region" description="Low complexity" evidence="2">
    <location>
        <begin position="51"/>
        <end position="69"/>
    </location>
</feature>
<evidence type="ECO:0000256" key="1">
    <source>
        <dbReference type="PROSITE-ProRule" id="PRU00175"/>
    </source>
</evidence>
<sequence>MTGTWKKLKMAFGTRMCLHLPRVSGDSTPSSNVAPMSSEAVSPMGSASNCRQSSPIHSSSSSRVSKSGSRSSRRTCAICLITMKAGNGHAIFTAECSHSFHFHCIASNVKHGSQICPVCRAKWKEIPFQISTSDCANPRTNPVGSAPDDPWMAMVRQMASPRSDTGRQISSLFHGSEPVAYDDDEALDQQPHATERSTSNDGATVHSCTDKVEVKTYAEISAVPRSVSRDHFSVLVHVKAPFSIATQNNSRSQAALPLLNQPSRAPVDLVTVLDVSGSMAGTKLALLKRAMGFVIQNLGPSDRLSVISFSSTAHRLFPLSRMTDLGRQQALRAVNSLSSNGGTNIAEGLKKGAKVLVDRKLKNPVASIIMLSDGQDTYTFNGSSSARPQIDYESLLPVSILRNNHSGMQQIPVHTFGVGADHDPVTAHTISNASGGTFSVIENESTIQDAFAQCIGGLLSVVVQDLQVEVRCIHPSLQLGSIQAGSYQASITERARRATVHFGDLYAEEERDFLLTLNIPVDESEGEMPLLKVKCVYKNPITKEPITLDEVSEVQIQRLDRVGEQAVSLEVDRQRNRFRVAEAISEARVAAERGDLAGAVSVLDNCYRTVSESASGRGSDQLCAALCAELKEMKERMATKHIEQLREGIQWTWKAQCRVIKRHPWWICDSFSDHDIRVAAISKNTDSHSLFPGESTAAAISAEICGGAFKFIDGVIGTLNGKKSDTCYHYVFSVSYYPQNQATHLQKRRRRLGSPRWPRLPPVPSCLTGAVNTASGSAYAEFGNTKFGDRDQKTRSSLHLLHKALEGAIILEMFPKTTVDVFALVLESGGSELPVMISCASLALADAGIMLYDLVASVSVSCFGKNLLIDPMLEEENYEDGSLMITCMPSRYELTQLTITGQWSTAKINEGMQFCVDASCKLVKIMRSCLKESATISEE</sequence>
<dbReference type="CDD" id="cd11371">
    <property type="entry name" value="RNase_PH_MTR3"/>
    <property type="match status" value="1"/>
</dbReference>
<feature type="domain" description="RING-type" evidence="3">
    <location>
        <begin position="76"/>
        <end position="120"/>
    </location>
</feature>
<keyword evidence="6" id="KW-1185">Reference proteome</keyword>
<feature type="region of interest" description="Disordered" evidence="2">
    <location>
        <begin position="23"/>
        <end position="69"/>
    </location>
</feature>
<evidence type="ECO:0000313" key="6">
    <source>
        <dbReference type="Proteomes" id="UP000685013"/>
    </source>
</evidence>
<evidence type="ECO:0000259" key="3">
    <source>
        <dbReference type="PROSITE" id="PS50089"/>
    </source>
</evidence>
<dbReference type="Pfam" id="PF13639">
    <property type="entry name" value="zf-RING_2"/>
    <property type="match status" value="1"/>
</dbReference>
<dbReference type="PANTHER" id="PTHR10579">
    <property type="entry name" value="CALCIUM-ACTIVATED CHLORIDE CHANNEL REGULATOR"/>
    <property type="match status" value="1"/>
</dbReference>
<gene>
    <name evidence="5" type="primary">RRP41L</name>
    <name evidence="5" type="ORF">SDJN03_02874</name>
</gene>
<feature type="non-terminal residue" evidence="5">
    <location>
        <position position="1"/>
    </location>
</feature>
<evidence type="ECO:0000256" key="2">
    <source>
        <dbReference type="SAM" id="MobiDB-lite"/>
    </source>
</evidence>
<dbReference type="PANTHER" id="PTHR10579:SF158">
    <property type="entry name" value="RETROELEMENT POL POLYPROTEIN-LIKE"/>
    <property type="match status" value="1"/>
</dbReference>
<feature type="compositionally biased region" description="Polar residues" evidence="2">
    <location>
        <begin position="25"/>
        <end position="35"/>
    </location>
</feature>
<name>A0AAV6P0B4_9ROSI</name>
<reference evidence="5 6" key="1">
    <citation type="journal article" date="2021" name="Hortic Res">
        <title>The domestication of Cucurbita argyrosperma as revealed by the genome of its wild relative.</title>
        <authorList>
            <person name="Barrera-Redondo J."/>
            <person name="Sanchez-de la Vega G."/>
            <person name="Aguirre-Liguori J.A."/>
            <person name="Castellanos-Morales G."/>
            <person name="Gutierrez-Guerrero Y.T."/>
            <person name="Aguirre-Dugua X."/>
            <person name="Aguirre-Planter E."/>
            <person name="Tenaillon M.I."/>
            <person name="Lira-Saade R."/>
            <person name="Eguiarte L.E."/>
        </authorList>
    </citation>
    <scope>NUCLEOTIDE SEQUENCE [LARGE SCALE GENOMIC DNA]</scope>
    <source>
        <strain evidence="5">JBR-2021</strain>
    </source>
</reference>
<dbReference type="CDD" id="cd23114">
    <property type="entry name" value="RING-H2_WAVH2"/>
    <property type="match status" value="1"/>
</dbReference>
<feature type="domain" description="VWFA" evidence="4">
    <location>
        <begin position="268"/>
        <end position="455"/>
    </location>
</feature>
<dbReference type="Pfam" id="PF01138">
    <property type="entry name" value="RNase_PH"/>
    <property type="match status" value="1"/>
</dbReference>
<dbReference type="InterPro" id="IPR001841">
    <property type="entry name" value="Znf_RING"/>
</dbReference>
<dbReference type="Pfam" id="PF00092">
    <property type="entry name" value="VWA"/>
    <property type="match status" value="1"/>
</dbReference>
<dbReference type="InterPro" id="IPR051266">
    <property type="entry name" value="CLCR"/>
</dbReference>
<dbReference type="SMART" id="SM00184">
    <property type="entry name" value="RING"/>
    <property type="match status" value="1"/>
</dbReference>
<dbReference type="InterPro" id="IPR015847">
    <property type="entry name" value="ExoRNase_PH_dom2"/>
</dbReference>
<comment type="caution">
    <text evidence="5">The sequence shown here is derived from an EMBL/GenBank/DDBJ whole genome shotgun (WGS) entry which is preliminary data.</text>
</comment>
<proteinExistence type="predicted"/>
<dbReference type="PROSITE" id="PS50234">
    <property type="entry name" value="VWFA"/>
    <property type="match status" value="1"/>
</dbReference>
<keyword evidence="1" id="KW-0479">Metal-binding</keyword>
<organism evidence="5 6">
    <name type="scientific">Cucurbita argyrosperma subsp. sororia</name>
    <dbReference type="NCBI Taxonomy" id="37648"/>
    <lineage>
        <taxon>Eukaryota</taxon>
        <taxon>Viridiplantae</taxon>
        <taxon>Streptophyta</taxon>
        <taxon>Embryophyta</taxon>
        <taxon>Tracheophyta</taxon>
        <taxon>Spermatophyta</taxon>
        <taxon>Magnoliopsida</taxon>
        <taxon>eudicotyledons</taxon>
        <taxon>Gunneridae</taxon>
        <taxon>Pentapetalae</taxon>
        <taxon>rosids</taxon>
        <taxon>fabids</taxon>
        <taxon>Cucurbitales</taxon>
        <taxon>Cucurbitaceae</taxon>
        <taxon>Cucurbiteae</taxon>
        <taxon>Cucurbita</taxon>
    </lineage>
</organism>
<evidence type="ECO:0000259" key="4">
    <source>
        <dbReference type="PROSITE" id="PS50234"/>
    </source>
</evidence>
<keyword evidence="1" id="KW-0863">Zinc-finger</keyword>
<dbReference type="CDD" id="cd01466">
    <property type="entry name" value="vWA_C3HC4_type"/>
    <property type="match status" value="1"/>
</dbReference>
<dbReference type="PROSITE" id="PS50089">
    <property type="entry name" value="ZF_RING_2"/>
    <property type="match status" value="1"/>
</dbReference>
<dbReference type="SMART" id="SM00327">
    <property type="entry name" value="VWA"/>
    <property type="match status" value="1"/>
</dbReference>
<keyword evidence="1" id="KW-0862">Zinc</keyword>
<dbReference type="Proteomes" id="UP000685013">
    <property type="component" value="Chromosome 2"/>
</dbReference>
<dbReference type="EMBL" id="JAGKQH010000002">
    <property type="protein sequence ID" value="KAG6605557.1"/>
    <property type="molecule type" value="Genomic_DNA"/>
</dbReference>